<protein>
    <submittedName>
        <fullName evidence="1">Uncharacterized protein</fullName>
    </submittedName>
</protein>
<reference evidence="1 2" key="1">
    <citation type="submission" date="2019-05" db="EMBL/GenBank/DDBJ databases">
        <title>Genome-based reclassification of Lactobacillus casei as Lactobacillus casei subsp. casei. subsp.nov., description of Lactobacillus casei subsp. zeae subsp. nov., and emended description of Lactobacillus casei.</title>
        <authorList>
            <person name="Huang C.-H."/>
        </authorList>
    </citation>
    <scope>NUCLEOTIDE SEQUENCE [LARGE SCALE GENOMIC DNA]</scope>
    <source>
        <strain evidence="1 2">CRBIP24.58</strain>
    </source>
</reference>
<proteinExistence type="predicted"/>
<dbReference type="EMBL" id="VBWN01000010">
    <property type="protein sequence ID" value="TLF39857.1"/>
    <property type="molecule type" value="Genomic_DNA"/>
</dbReference>
<evidence type="ECO:0000313" key="1">
    <source>
        <dbReference type="EMBL" id="TLF39857.1"/>
    </source>
</evidence>
<sequence length="121" mass="13172">MIVWFVLTQHHYQSKSPSRQSRGSLHIIYNHDLTIDVQRNGQLLAETVSATNFNSNSSINLGPGAKANLKNVNGDFFKKGKGTITLDNADELILETGKFGGTSPTGLVSSQANVLLEPFNQ</sequence>
<accession>A0A5R8LRJ7</accession>
<dbReference type="AlphaFoldDB" id="A0A5R8LRJ7"/>
<organism evidence="1 2">
    <name type="scientific">Lacticaseibacillus zeae</name>
    <name type="common">Lactobacillus zeae</name>
    <dbReference type="NCBI Taxonomy" id="57037"/>
    <lineage>
        <taxon>Bacteria</taxon>
        <taxon>Bacillati</taxon>
        <taxon>Bacillota</taxon>
        <taxon>Bacilli</taxon>
        <taxon>Lactobacillales</taxon>
        <taxon>Lactobacillaceae</taxon>
        <taxon>Lacticaseibacillus</taxon>
    </lineage>
</organism>
<evidence type="ECO:0000313" key="2">
    <source>
        <dbReference type="Proteomes" id="UP000307781"/>
    </source>
</evidence>
<name>A0A5R8LRJ7_LACZE</name>
<dbReference type="RefSeq" id="WP_138118041.1">
    <property type="nucleotide sequence ID" value="NZ_VBWN01000010.1"/>
</dbReference>
<dbReference type="Proteomes" id="UP000307781">
    <property type="component" value="Unassembled WGS sequence"/>
</dbReference>
<comment type="caution">
    <text evidence="1">The sequence shown here is derived from an EMBL/GenBank/DDBJ whole genome shotgun (WGS) entry which is preliminary data.</text>
</comment>
<gene>
    <name evidence="1" type="ORF">FEI14_12110</name>
</gene>